<comment type="similarity">
    <text evidence="2 4">Belongs to the archaeal flagellin family.</text>
</comment>
<protein>
    <recommendedName>
        <fullName evidence="4">Flagellin</fullName>
    </recommendedName>
</protein>
<dbReference type="NCBIfam" id="TIGR02537">
    <property type="entry name" value="arch_flag_Nterm"/>
    <property type="match status" value="1"/>
</dbReference>
<proteinExistence type="inferred from homology"/>
<evidence type="ECO:0000256" key="4">
    <source>
        <dbReference type="RuleBase" id="RU361282"/>
    </source>
</evidence>
<dbReference type="InterPro" id="IPR013373">
    <property type="entry name" value="Flagellin/pilin_N_arc"/>
</dbReference>
<dbReference type="Pfam" id="PF01917">
    <property type="entry name" value="Flagellin_arch-type"/>
    <property type="match status" value="1"/>
</dbReference>
<dbReference type="PANTHER" id="PTHR35903:SF1">
    <property type="entry name" value="FLAGELLIN B1"/>
    <property type="match status" value="1"/>
</dbReference>
<comment type="function">
    <text evidence="4">Flagellin is the subunit protein which polymerizes to form the filaments of archaeal flagella.</text>
</comment>
<evidence type="ECO:0000313" key="6">
    <source>
        <dbReference type="EMBL" id="MFC7080809.1"/>
    </source>
</evidence>
<dbReference type="RefSeq" id="WP_382209863.1">
    <property type="nucleotide sequence ID" value="NZ_JBHSZH010000005.1"/>
</dbReference>
<name>A0ABD5WJV6_9EURY</name>
<dbReference type="InterPro" id="IPR002774">
    <property type="entry name" value="Flagellin_arc-type"/>
</dbReference>
<feature type="transmembrane region" description="Helical" evidence="5">
    <location>
        <begin position="12"/>
        <end position="36"/>
    </location>
</feature>
<dbReference type="GO" id="GO:0097589">
    <property type="term" value="C:archaeal-type flagellum"/>
    <property type="evidence" value="ECO:0007669"/>
    <property type="project" value="UniProtKB-SubCell"/>
</dbReference>
<keyword evidence="3 4" id="KW-0974">Archaeal flagellum</keyword>
<sequence length="192" mass="20008">MTESDGTGRRGQVGIGTLVVFIAMVLVAAIAAGVLLNTAGLLQSKGERTGSESVSSVSDGIRVVSTLGTDIRIDHTGGRDRVTVTRLRLLIRPTAGADPIDTENVTVGYTSTALRPQYRTTTLVSGNPLGPDEGTTPSFHTYTTSGADATVLGGTHDMLNLTIPLQYHDGGTLRNTFQPGALAGETRRPSTS</sequence>
<evidence type="ECO:0000256" key="2">
    <source>
        <dbReference type="ARBA" id="ARBA00010256"/>
    </source>
</evidence>
<dbReference type="Proteomes" id="UP001596407">
    <property type="component" value="Unassembled WGS sequence"/>
</dbReference>
<evidence type="ECO:0000256" key="5">
    <source>
        <dbReference type="SAM" id="Phobius"/>
    </source>
</evidence>
<dbReference type="AlphaFoldDB" id="A0ABD5WJV6"/>
<keyword evidence="5" id="KW-0812">Transmembrane</keyword>
<dbReference type="EMBL" id="JBHSZH010000005">
    <property type="protein sequence ID" value="MFC7080809.1"/>
    <property type="molecule type" value="Genomic_DNA"/>
</dbReference>
<comment type="subcellular location">
    <subcellularLocation>
        <location evidence="1 4">Archaeal flagellum</location>
    </subcellularLocation>
</comment>
<accession>A0ABD5WJV6</accession>
<reference evidence="6 7" key="1">
    <citation type="journal article" date="2019" name="Int. J. Syst. Evol. Microbiol.">
        <title>The Global Catalogue of Microorganisms (GCM) 10K type strain sequencing project: providing services to taxonomists for standard genome sequencing and annotation.</title>
        <authorList>
            <consortium name="The Broad Institute Genomics Platform"/>
            <consortium name="The Broad Institute Genome Sequencing Center for Infectious Disease"/>
            <person name="Wu L."/>
            <person name="Ma J."/>
        </authorList>
    </citation>
    <scope>NUCLEOTIDE SEQUENCE [LARGE SCALE GENOMIC DNA]</scope>
    <source>
        <strain evidence="6 7">DT72</strain>
    </source>
</reference>
<keyword evidence="5" id="KW-1133">Transmembrane helix</keyword>
<keyword evidence="5" id="KW-0472">Membrane</keyword>
<organism evidence="6 7">
    <name type="scientific">Halorussus caseinilyticus</name>
    <dbReference type="NCBI Taxonomy" id="3034025"/>
    <lineage>
        <taxon>Archaea</taxon>
        <taxon>Methanobacteriati</taxon>
        <taxon>Methanobacteriota</taxon>
        <taxon>Stenosarchaea group</taxon>
        <taxon>Halobacteria</taxon>
        <taxon>Halobacteriales</taxon>
        <taxon>Haladaptataceae</taxon>
        <taxon>Halorussus</taxon>
    </lineage>
</organism>
<comment type="caution">
    <text evidence="6">The sequence shown here is derived from an EMBL/GenBank/DDBJ whole genome shotgun (WGS) entry which is preliminary data.</text>
</comment>
<evidence type="ECO:0000256" key="3">
    <source>
        <dbReference type="ARBA" id="ARBA00022440"/>
    </source>
</evidence>
<keyword evidence="7" id="KW-1185">Reference proteome</keyword>
<dbReference type="PANTHER" id="PTHR35903">
    <property type="entry name" value="FLAGELLIN B1"/>
    <property type="match status" value="1"/>
</dbReference>
<gene>
    <name evidence="6" type="ORF">ACFQJ6_12510</name>
</gene>
<evidence type="ECO:0000256" key="1">
    <source>
        <dbReference type="ARBA" id="ARBA00004618"/>
    </source>
</evidence>
<evidence type="ECO:0000313" key="7">
    <source>
        <dbReference type="Proteomes" id="UP001596407"/>
    </source>
</evidence>